<name>A0ABR8A1C8_9CYAN</name>
<accession>A0ABR8A1C8</accession>
<organism evidence="2 3">
    <name type="scientific">Pseudanabaena mucicola FACHB-723</name>
    <dbReference type="NCBI Taxonomy" id="2692860"/>
    <lineage>
        <taxon>Bacteria</taxon>
        <taxon>Bacillati</taxon>
        <taxon>Cyanobacteriota</taxon>
        <taxon>Cyanophyceae</taxon>
        <taxon>Pseudanabaenales</taxon>
        <taxon>Pseudanabaenaceae</taxon>
        <taxon>Pseudanabaena</taxon>
    </lineage>
</organism>
<dbReference type="RefSeq" id="WP_190404853.1">
    <property type="nucleotide sequence ID" value="NZ_JACJQB010000072.1"/>
</dbReference>
<reference evidence="2 3" key="1">
    <citation type="journal article" date="2020" name="ISME J.">
        <title>Comparative genomics reveals insights into cyanobacterial evolution and habitat adaptation.</title>
        <authorList>
            <person name="Chen M.Y."/>
            <person name="Teng W.K."/>
            <person name="Zhao L."/>
            <person name="Hu C.X."/>
            <person name="Zhou Y.K."/>
            <person name="Han B.P."/>
            <person name="Song L.R."/>
            <person name="Shu W.S."/>
        </authorList>
    </citation>
    <scope>NUCLEOTIDE SEQUENCE [LARGE SCALE GENOMIC DNA]</scope>
    <source>
        <strain evidence="2 3">FACHB-723</strain>
    </source>
</reference>
<dbReference type="Pfam" id="PF13588">
    <property type="entry name" value="HSDR_N_2"/>
    <property type="match status" value="1"/>
</dbReference>
<evidence type="ECO:0000313" key="3">
    <source>
        <dbReference type="Proteomes" id="UP000642094"/>
    </source>
</evidence>
<evidence type="ECO:0000259" key="1">
    <source>
        <dbReference type="Pfam" id="PF13588"/>
    </source>
</evidence>
<dbReference type="EMBL" id="JACJQB010000072">
    <property type="protein sequence ID" value="MBD2190046.1"/>
    <property type="molecule type" value="Genomic_DNA"/>
</dbReference>
<evidence type="ECO:0000313" key="2">
    <source>
        <dbReference type="EMBL" id="MBD2190046.1"/>
    </source>
</evidence>
<gene>
    <name evidence="2" type="ORF">H6F41_18135</name>
</gene>
<keyword evidence="3" id="KW-1185">Reference proteome</keyword>
<feature type="domain" description="Type I restriction enzyme R protein N-terminal" evidence="1">
    <location>
        <begin position="36"/>
        <end position="133"/>
    </location>
</feature>
<sequence>MSVNCFGNSIEIYEYSINNISYTDCLIRKRRVVLYPEERVRQALILYLVNFTNINADNYVIKVEYKNLDIAIYQKHKIKYFQPACPPILIIEVKSQFVDVLNFESQLLKYLSLNSCNNGILTNCRQLYIYSKNNNFIKTNLTLCELDKVLIQDNFDKDIDLFEDARNGNIDSFLKLIEKYGKSNTITFQCSIYKMPIDTFFVSHSMDYIFFDLCGVKSKKNQPKIRKNDFIKLISICGH</sequence>
<dbReference type="InterPro" id="IPR029464">
    <property type="entry name" value="HSDR_N"/>
</dbReference>
<proteinExistence type="predicted"/>
<dbReference type="Proteomes" id="UP000642094">
    <property type="component" value="Unassembled WGS sequence"/>
</dbReference>
<protein>
    <submittedName>
        <fullName evidence="2">Type I restriction enzyme HsdR N-terminal domain-containing protein</fullName>
    </submittedName>
</protein>
<comment type="caution">
    <text evidence="2">The sequence shown here is derived from an EMBL/GenBank/DDBJ whole genome shotgun (WGS) entry which is preliminary data.</text>
</comment>